<reference evidence="3 4" key="1">
    <citation type="submission" date="2010-03" db="EMBL/GenBank/DDBJ databases">
        <authorList>
            <person name="Glass J.I."/>
            <person name="Benders G.A."/>
            <person name="Durkin A.S."/>
            <person name="Farmerie W.G."/>
            <person name="Hlavinka K."/>
            <person name="Hostetler J."/>
            <person name="Jackson J."/>
            <person name="May M.A."/>
            <person name="Miller R.H."/>
            <person name="Paralanov V."/>
            <person name="Radune D."/>
            <person name="Szczypinski B."/>
            <person name="Brown D.R."/>
        </authorList>
    </citation>
    <scope>NUCLEOTIDE SEQUENCE [LARGE SCALE GENOMIC DNA]</scope>
    <source>
        <strain evidence="3 4">A21JP2</strain>
    </source>
</reference>
<evidence type="ECO:0000313" key="4">
    <source>
        <dbReference type="Proteomes" id="UP000004757"/>
    </source>
</evidence>
<comment type="caution">
    <text evidence="3">The sequence shown here is derived from an EMBL/GenBank/DDBJ whole genome shotgun (WGS) entry which is preliminary data.</text>
</comment>
<feature type="region of interest" description="Disordered" evidence="1">
    <location>
        <begin position="31"/>
        <end position="54"/>
    </location>
</feature>
<evidence type="ECO:0000256" key="2">
    <source>
        <dbReference type="SAM" id="SignalP"/>
    </source>
</evidence>
<accession>D4XV07</accession>
<name>D4XV07_9BACT</name>
<evidence type="ECO:0008006" key="5">
    <source>
        <dbReference type="Google" id="ProtNLM"/>
    </source>
</evidence>
<dbReference type="EMBL" id="ADNC01000002">
    <property type="protein sequence ID" value="EFF41801.1"/>
    <property type="molecule type" value="Genomic_DNA"/>
</dbReference>
<keyword evidence="4" id="KW-1185">Reference proteome</keyword>
<dbReference type="Proteomes" id="UP000004757">
    <property type="component" value="Unassembled WGS sequence"/>
</dbReference>
<dbReference type="PROSITE" id="PS51257">
    <property type="entry name" value="PROKAR_LIPOPROTEIN"/>
    <property type="match status" value="1"/>
</dbReference>
<protein>
    <recommendedName>
        <fullName evidence="5">Lipoprotein</fullName>
    </recommendedName>
</protein>
<dbReference type="AlphaFoldDB" id="D4XV07"/>
<organism evidence="3 4">
    <name type="scientific">Mycoplasmopsis alligatoris A21JP2</name>
    <dbReference type="NCBI Taxonomy" id="747682"/>
    <lineage>
        <taxon>Bacteria</taxon>
        <taxon>Bacillati</taxon>
        <taxon>Mycoplasmatota</taxon>
        <taxon>Mycoplasmoidales</taxon>
        <taxon>Metamycoplasmataceae</taxon>
        <taxon>Mycoplasmopsis</taxon>
    </lineage>
</organism>
<keyword evidence="2" id="KW-0732">Signal</keyword>
<feature type="chain" id="PRO_5003067814" description="Lipoprotein" evidence="2">
    <location>
        <begin position="23"/>
        <end position="369"/>
    </location>
</feature>
<sequence length="369" mass="42267">MKTKLKTIFLSTILLSTIGVVSVVSSCQMDTNKKVSPKKPAPVDPGEKDPVAPVIPVKTDDVAPDFLPKDGQAPKNETEFRAVFDKLSKEEGKWKSQEGQTEFKWDEIKKLPRHKFIEVELKKEGEAYKFEYKEKPLTTKLTLSTQTLFSFSNKEMSATAFFDGSNLSIFGKETKESTEYLVWKGTTKLSATDLATYALEDFKNYTFNLENLQDANKNNTLIYLVEVKRLWTEVMNHAGGKLYITNKENKGRNEFIQRSPKNRVSDKDYDSIREDAFIVVEGKKIMLKNYFKAFNNATILKPEDRLLPYSESLIPFIKPKSLEALSPEAKSDQVYFEFAIYKQTGDEQPVKEYKVLTSDYTVELEEPKL</sequence>
<evidence type="ECO:0000256" key="1">
    <source>
        <dbReference type="SAM" id="MobiDB-lite"/>
    </source>
</evidence>
<feature type="signal peptide" evidence="2">
    <location>
        <begin position="1"/>
        <end position="22"/>
    </location>
</feature>
<evidence type="ECO:0000313" key="3">
    <source>
        <dbReference type="EMBL" id="EFF41801.1"/>
    </source>
</evidence>
<gene>
    <name evidence="3" type="ORF">MALL_0165</name>
</gene>
<proteinExistence type="predicted"/>
<dbReference type="RefSeq" id="WP_005683071.1">
    <property type="nucleotide sequence ID" value="NZ_ADNC01000002.1"/>
</dbReference>